<dbReference type="GO" id="GO:0016788">
    <property type="term" value="F:hydrolase activity, acting on ester bonds"/>
    <property type="evidence" value="ECO:0007669"/>
    <property type="project" value="InterPro"/>
</dbReference>
<feature type="domain" description="HNH nuclease" evidence="1">
    <location>
        <begin position="52"/>
        <end position="100"/>
    </location>
</feature>
<dbReference type="InterPro" id="IPR044925">
    <property type="entry name" value="His-Me_finger_sf"/>
</dbReference>
<dbReference type="RefSeq" id="WP_087957250.1">
    <property type="nucleotide sequence ID" value="NZ_NFCY01000031.1"/>
</dbReference>
<accession>A0A9Q5SCK7</accession>
<dbReference type="AlphaFoldDB" id="A0A9Q5SCK7"/>
<dbReference type="EMBL" id="NFCY01000031">
    <property type="protein sequence ID" value="OTX42269.1"/>
    <property type="molecule type" value="Genomic_DNA"/>
</dbReference>
<evidence type="ECO:0000313" key="3">
    <source>
        <dbReference type="Proteomes" id="UP000194733"/>
    </source>
</evidence>
<dbReference type="Pfam" id="PF07463">
    <property type="entry name" value="NUMOD4"/>
    <property type="match status" value="1"/>
</dbReference>
<name>A0A9Q5SCK7_BACTU</name>
<comment type="caution">
    <text evidence="2">The sequence shown here is derived from an EMBL/GenBank/DDBJ whole genome shotgun (WGS) entry which is preliminary data.</text>
</comment>
<dbReference type="InterPro" id="IPR003615">
    <property type="entry name" value="HNH_nuc"/>
</dbReference>
<dbReference type="InterPro" id="IPR010902">
    <property type="entry name" value="NUMOD4"/>
</dbReference>
<dbReference type="SMART" id="SM00507">
    <property type="entry name" value="HNHc"/>
    <property type="match status" value="1"/>
</dbReference>
<evidence type="ECO:0000313" key="2">
    <source>
        <dbReference type="EMBL" id="OTX42269.1"/>
    </source>
</evidence>
<dbReference type="Pfam" id="PF13392">
    <property type="entry name" value="HNH_3"/>
    <property type="match status" value="1"/>
</dbReference>
<dbReference type="SUPFAM" id="SSF54060">
    <property type="entry name" value="His-Me finger endonucleases"/>
    <property type="match status" value="1"/>
</dbReference>
<evidence type="ECO:0000259" key="1">
    <source>
        <dbReference type="SMART" id="SM00507"/>
    </source>
</evidence>
<gene>
    <name evidence="2" type="ORF">BK724_26125</name>
</gene>
<dbReference type="Gene3D" id="3.90.75.20">
    <property type="match status" value="1"/>
</dbReference>
<sequence length="114" mass="13562">MNEQWKQFGQRAKRKYYISPQGTIKSISTVTGVERHLKPSLDKDGYHYFTINNKAYRVNRLVAQAYIPNVDNKPCVNHIDLNRINNNVDNLEWVTHSENMKHSYKHRKLKQLHK</sequence>
<protein>
    <recommendedName>
        <fullName evidence="1">HNH nuclease domain-containing protein</fullName>
    </recommendedName>
</protein>
<reference evidence="2 3" key="1">
    <citation type="submission" date="2016-10" db="EMBL/GenBank/DDBJ databases">
        <title>Comparative genomics of Bacillus thuringiensis reveals a path to pathogens against multiple invertebrate hosts.</title>
        <authorList>
            <person name="Zheng J."/>
            <person name="Gao Q."/>
            <person name="Liu H."/>
            <person name="Peng D."/>
            <person name="Ruan L."/>
            <person name="Sun M."/>
        </authorList>
    </citation>
    <scope>NUCLEOTIDE SEQUENCE [LARGE SCALE GENOMIC DNA]</scope>
    <source>
        <strain evidence="2">BGSC 4BB1</strain>
    </source>
</reference>
<organism evidence="2 3">
    <name type="scientific">Bacillus thuringiensis serovar sooncheon</name>
    <dbReference type="NCBI Taxonomy" id="180891"/>
    <lineage>
        <taxon>Bacteria</taxon>
        <taxon>Bacillati</taxon>
        <taxon>Bacillota</taxon>
        <taxon>Bacilli</taxon>
        <taxon>Bacillales</taxon>
        <taxon>Bacillaceae</taxon>
        <taxon>Bacillus</taxon>
        <taxon>Bacillus cereus group</taxon>
    </lineage>
</organism>
<dbReference type="Proteomes" id="UP000194733">
    <property type="component" value="Unassembled WGS sequence"/>
</dbReference>
<proteinExistence type="predicted"/>